<dbReference type="AlphaFoldDB" id="A0A0M7AP50"/>
<organism evidence="1 2">
    <name type="scientific">Roseibium alexandrii</name>
    <dbReference type="NCBI Taxonomy" id="388408"/>
    <lineage>
        <taxon>Bacteria</taxon>
        <taxon>Pseudomonadati</taxon>
        <taxon>Pseudomonadota</taxon>
        <taxon>Alphaproteobacteria</taxon>
        <taxon>Hyphomicrobiales</taxon>
        <taxon>Stappiaceae</taxon>
        <taxon>Roseibium</taxon>
    </lineage>
</organism>
<evidence type="ECO:0008006" key="3">
    <source>
        <dbReference type="Google" id="ProtNLM"/>
    </source>
</evidence>
<dbReference type="OrthoDB" id="7527830at2"/>
<evidence type="ECO:0000313" key="1">
    <source>
        <dbReference type="EMBL" id="CTQ75394.1"/>
    </source>
</evidence>
<proteinExistence type="predicted"/>
<protein>
    <recommendedName>
        <fullName evidence="3">Calcium-binding protein</fullName>
    </recommendedName>
</protein>
<keyword evidence="2" id="KW-1185">Reference proteome</keyword>
<dbReference type="SUPFAM" id="SSF51120">
    <property type="entry name" value="beta-Roll"/>
    <property type="match status" value="1"/>
</dbReference>
<dbReference type="RefSeq" id="WP_055673452.1">
    <property type="nucleotide sequence ID" value="NZ_CXWD01000021.1"/>
</dbReference>
<name>A0A0M7AP50_9HYPH</name>
<dbReference type="InterPro" id="IPR011049">
    <property type="entry name" value="Serralysin-like_metalloprot_C"/>
</dbReference>
<dbReference type="EMBL" id="CXWD01000021">
    <property type="protein sequence ID" value="CTQ75394.1"/>
    <property type="molecule type" value="Genomic_DNA"/>
</dbReference>
<dbReference type="Gene3D" id="2.150.10.10">
    <property type="entry name" value="Serralysin-like metalloprotease, C-terminal"/>
    <property type="match status" value="1"/>
</dbReference>
<dbReference type="Proteomes" id="UP000053235">
    <property type="component" value="Unassembled WGS sequence"/>
</dbReference>
<evidence type="ECO:0000313" key="2">
    <source>
        <dbReference type="Proteomes" id="UP000053235"/>
    </source>
</evidence>
<accession>A0A0M7AP50</accession>
<sequence>MSLSFDATFYQNSRPDVYNAFIATAGSTGLTWAQFAENHYDSFGRFEGSDPSASFDTSYYLSTYPDVAAAGINPFTHFLNFGSLEDRVPFVNFPNIASGNFVPATYAAANPDLAAAGITSNEALYQHFVVFGQFESRSGAPTVNTPNSTTGATLTFTTTVGETLTGTDGDDTFSGTADAAGLGATPAATINTGDTADGAGGTDTANLVATSAGASIAAGVLSNVEIINLTSDTAGDGFLAATVNSANFAGVTQLWQIGGTASADATVASGVTAGFNATAVASGAGSVVAAASTSSVGVNVALVNVTNGGTLEINETTAGSVTSATVSGSVAGAGALTIDLDTAGGTGTATTALATLNLGLSTTGTITLVDAAAPVMTTIDASASTGGLTFAGVPTSVTTFTGGSGADVFTATAAGATTLVGGAGNDALTAGAGGSTITGGTGVDVMTAAGGTDTFIIDAGDSGLTAATVDQIAVFTTTTDKLDFNLAAGSATNFLGGGASSSFTDGLTNANTAFNGTIQYFDTQAGGNNFVFVDSDLDGTADFAVQLTGVGAIAFGDIIA</sequence>
<dbReference type="STRING" id="388408.LAX5112_04211"/>
<dbReference type="PRINTS" id="PR00313">
    <property type="entry name" value="CABNDNGRPT"/>
</dbReference>
<gene>
    <name evidence="1" type="ORF">LAX5112_04211</name>
</gene>
<reference evidence="2" key="1">
    <citation type="submission" date="2015-07" db="EMBL/GenBank/DDBJ databases">
        <authorList>
            <person name="Rodrigo-Torres Lidia"/>
            <person name="Arahal R.David."/>
        </authorList>
    </citation>
    <scope>NUCLEOTIDE SEQUENCE [LARGE SCALE GENOMIC DNA]</scope>
    <source>
        <strain evidence="2">CECT 5112</strain>
    </source>
</reference>